<name>A0A836CG47_9STRA</name>
<comment type="caution">
    <text evidence="1">The sequence shown here is derived from an EMBL/GenBank/DDBJ whole genome shotgun (WGS) entry which is preliminary data.</text>
</comment>
<protein>
    <submittedName>
        <fullName evidence="1">Uncharacterized protein</fullName>
    </submittedName>
</protein>
<sequence>MRCIYLVARAALTPMCGGCRACNYRQMKFEKATDKNKQCIAYAHSAMRHKNCAACSTTPACSTLRLQRAPMAAAQARPLHGNVQNTERTAVVSCG</sequence>
<reference evidence="1" key="1">
    <citation type="submission" date="2021-02" db="EMBL/GenBank/DDBJ databases">
        <title>First Annotated Genome of the Yellow-green Alga Tribonema minus.</title>
        <authorList>
            <person name="Mahan K.M."/>
        </authorList>
    </citation>
    <scope>NUCLEOTIDE SEQUENCE</scope>
    <source>
        <strain evidence="1">UTEX B ZZ1240</strain>
    </source>
</reference>
<organism evidence="1 2">
    <name type="scientific">Tribonema minus</name>
    <dbReference type="NCBI Taxonomy" id="303371"/>
    <lineage>
        <taxon>Eukaryota</taxon>
        <taxon>Sar</taxon>
        <taxon>Stramenopiles</taxon>
        <taxon>Ochrophyta</taxon>
        <taxon>PX clade</taxon>
        <taxon>Xanthophyceae</taxon>
        <taxon>Tribonematales</taxon>
        <taxon>Tribonemataceae</taxon>
        <taxon>Tribonema</taxon>
    </lineage>
</organism>
<keyword evidence="2" id="KW-1185">Reference proteome</keyword>
<gene>
    <name evidence="1" type="ORF">JKP88DRAFT_219246</name>
</gene>
<evidence type="ECO:0000313" key="2">
    <source>
        <dbReference type="Proteomes" id="UP000664859"/>
    </source>
</evidence>
<evidence type="ECO:0000313" key="1">
    <source>
        <dbReference type="EMBL" id="KAG5185290.1"/>
    </source>
</evidence>
<dbReference type="Proteomes" id="UP000664859">
    <property type="component" value="Unassembled WGS sequence"/>
</dbReference>
<dbReference type="EMBL" id="JAFCMP010000135">
    <property type="protein sequence ID" value="KAG5185290.1"/>
    <property type="molecule type" value="Genomic_DNA"/>
</dbReference>
<dbReference type="AlphaFoldDB" id="A0A836CG47"/>
<accession>A0A836CG47</accession>
<proteinExistence type="predicted"/>